<dbReference type="AlphaFoldDB" id="A0A1E7RDF6"/>
<evidence type="ECO:0000256" key="4">
    <source>
        <dbReference type="ARBA" id="ARBA00070119"/>
    </source>
</evidence>
<keyword evidence="7" id="KW-1185">Reference proteome</keyword>
<sequence length="349" mass="39012">MRYNKLGQTNIDVSAIALGTMTWGEQNTEQEAHQQIDFALAQGINFIDTAELYPVPPKPETQGLTEQYIGTWLAKFGQRDKIILASKVVGPSSGNGGTDHFRNGQSRHNKVNIEQALHDSLTRLQTDYLDLYQLHWPDRHTNFFGQLGYSHLEQDDSTPILETLSVLNDLVQAGKIRHIGLSNETPWGISQFLHLAEKHDLARVVSVQNPYNLLNRTYEIGTAEISIREHAGLLAYSPLAFGHLTGKYLNGALPEGARITKWQRFSRYKSENAIKATELYVALAKKHGIDPAQLALAFINQQPFVTSNIIGATNLQQLKTNIDSIDVILSEDILAEIANIHQRYPNPSP</sequence>
<dbReference type="OrthoDB" id="9772407at2"/>
<dbReference type="Proteomes" id="UP000185895">
    <property type="component" value="Unassembled WGS sequence"/>
</dbReference>
<organism evidence="6 7">
    <name type="scientific">Acinetobacter qingfengensis</name>
    <dbReference type="NCBI Taxonomy" id="1262585"/>
    <lineage>
        <taxon>Bacteria</taxon>
        <taxon>Pseudomonadati</taxon>
        <taxon>Pseudomonadota</taxon>
        <taxon>Gammaproteobacteria</taxon>
        <taxon>Moraxellales</taxon>
        <taxon>Moraxellaceae</taxon>
        <taxon>Acinetobacter</taxon>
    </lineage>
</organism>
<dbReference type="InterPro" id="IPR050523">
    <property type="entry name" value="AKR_Detox_Biosynth"/>
</dbReference>
<evidence type="ECO:0000256" key="1">
    <source>
        <dbReference type="ARBA" id="ARBA00022857"/>
    </source>
</evidence>
<dbReference type="PANTHER" id="PTHR43364:SF17">
    <property type="entry name" value="ALDO KETO REDUCTASE"/>
    <property type="match status" value="1"/>
</dbReference>
<proteinExistence type="inferred from homology"/>
<keyword evidence="1" id="KW-0521">NADP</keyword>
<feature type="domain" description="NADP-dependent oxidoreductase" evidence="5">
    <location>
        <begin position="16"/>
        <end position="340"/>
    </location>
</feature>
<comment type="similarity">
    <text evidence="3">Belongs to the aldo/keto reductase family. Aldo/keto reductase 2 subfamily.</text>
</comment>
<dbReference type="NCBIfam" id="NF007912">
    <property type="entry name" value="PRK10625.1"/>
    <property type="match status" value="1"/>
</dbReference>
<gene>
    <name evidence="6" type="ORF">BJI46_10590</name>
</gene>
<keyword evidence="2" id="KW-0560">Oxidoreductase</keyword>
<evidence type="ECO:0000313" key="7">
    <source>
        <dbReference type="Proteomes" id="UP000185895"/>
    </source>
</evidence>
<dbReference type="PANTHER" id="PTHR43364">
    <property type="entry name" value="NADH-SPECIFIC METHYLGLYOXAL REDUCTASE-RELATED"/>
    <property type="match status" value="1"/>
</dbReference>
<evidence type="ECO:0000256" key="3">
    <source>
        <dbReference type="ARBA" id="ARBA00038157"/>
    </source>
</evidence>
<protein>
    <recommendedName>
        <fullName evidence="4">Protein tas</fullName>
    </recommendedName>
</protein>
<comment type="caution">
    <text evidence="6">The sequence shown here is derived from an EMBL/GenBank/DDBJ whole genome shotgun (WGS) entry which is preliminary data.</text>
</comment>
<dbReference type="Pfam" id="PF00248">
    <property type="entry name" value="Aldo_ket_red"/>
    <property type="match status" value="1"/>
</dbReference>
<evidence type="ECO:0000313" key="6">
    <source>
        <dbReference type="EMBL" id="OEY97323.1"/>
    </source>
</evidence>
<reference evidence="6 7" key="1">
    <citation type="submission" date="2016-09" db="EMBL/GenBank/DDBJ databases">
        <authorList>
            <person name="Capua I."/>
            <person name="De Benedictis P."/>
            <person name="Joannis T."/>
            <person name="Lombin L.H."/>
            <person name="Cattoli G."/>
        </authorList>
    </citation>
    <scope>NUCLEOTIDE SEQUENCE [LARGE SCALE GENOMIC DNA]</scope>
    <source>
        <strain evidence="6 7">ANC 4671</strain>
    </source>
</reference>
<dbReference type="STRING" id="1262585.BJI46_10590"/>
<accession>A0A1E7RDF6</accession>
<evidence type="ECO:0000256" key="2">
    <source>
        <dbReference type="ARBA" id="ARBA00023002"/>
    </source>
</evidence>
<name>A0A1E7RDF6_9GAMM</name>
<evidence type="ECO:0000259" key="5">
    <source>
        <dbReference type="Pfam" id="PF00248"/>
    </source>
</evidence>
<dbReference type="EMBL" id="MKKK01000011">
    <property type="protein sequence ID" value="OEY97323.1"/>
    <property type="molecule type" value="Genomic_DNA"/>
</dbReference>
<dbReference type="Gene3D" id="3.20.20.100">
    <property type="entry name" value="NADP-dependent oxidoreductase domain"/>
    <property type="match status" value="1"/>
</dbReference>
<dbReference type="FunFam" id="3.20.20.100:FF:000005">
    <property type="entry name" value="NADP(H)-dependent aldo-keto reductase"/>
    <property type="match status" value="1"/>
</dbReference>
<dbReference type="GO" id="GO:0016491">
    <property type="term" value="F:oxidoreductase activity"/>
    <property type="evidence" value="ECO:0007669"/>
    <property type="project" value="UniProtKB-KW"/>
</dbReference>
<dbReference type="SUPFAM" id="SSF51430">
    <property type="entry name" value="NAD(P)-linked oxidoreductase"/>
    <property type="match status" value="1"/>
</dbReference>
<dbReference type="RefSeq" id="WP_070069251.1">
    <property type="nucleotide sequence ID" value="NZ_MKKK01000011.1"/>
</dbReference>
<dbReference type="InterPro" id="IPR023210">
    <property type="entry name" value="NADP_OxRdtase_dom"/>
</dbReference>
<dbReference type="InterPro" id="IPR036812">
    <property type="entry name" value="NAD(P)_OxRdtase_dom_sf"/>
</dbReference>
<dbReference type="CDD" id="cd19094">
    <property type="entry name" value="AKR_Tas-like"/>
    <property type="match status" value="1"/>
</dbReference>